<evidence type="ECO:0000313" key="2">
    <source>
        <dbReference type="Proteomes" id="UP000298652"/>
    </source>
</evidence>
<reference evidence="1" key="1">
    <citation type="submission" date="2019-03" db="EMBL/GenBank/DDBJ databases">
        <title>WGS assembly of Setaria viridis.</title>
        <authorList>
            <person name="Huang P."/>
            <person name="Jenkins J."/>
            <person name="Grimwood J."/>
            <person name="Barry K."/>
            <person name="Healey A."/>
            <person name="Mamidi S."/>
            <person name="Sreedasyam A."/>
            <person name="Shu S."/>
            <person name="Feldman M."/>
            <person name="Wu J."/>
            <person name="Yu Y."/>
            <person name="Chen C."/>
            <person name="Johnson J."/>
            <person name="Rokhsar D."/>
            <person name="Baxter I."/>
            <person name="Schmutz J."/>
            <person name="Brutnell T."/>
            <person name="Kellogg E."/>
        </authorList>
    </citation>
    <scope>NUCLEOTIDE SEQUENCE [LARGE SCALE GENOMIC DNA]</scope>
</reference>
<accession>A0A4U6V0Q6</accession>
<sequence length="131" mass="13981">MNAKWRQDYAHKKVEKLSAAVNARGVLPHQGSHQGSLQQSAVIPPEAGLTKRTQNPGCPAVFGLASTTPSKAAQSLINQLIVSFQSPSITVVSGLANLTSDPGCVPTPDPSSVFSRLFMYSILICKLFVYL</sequence>
<name>A0A4U6V0Q6_SETVI</name>
<evidence type="ECO:0000313" key="1">
    <source>
        <dbReference type="EMBL" id="TKW21545.1"/>
    </source>
</evidence>
<dbReference type="AlphaFoldDB" id="A0A4U6V0Q6"/>
<dbReference type="Proteomes" id="UP000298652">
    <property type="component" value="Chromosome 4"/>
</dbReference>
<dbReference type="EMBL" id="CM016555">
    <property type="protein sequence ID" value="TKW21545.1"/>
    <property type="molecule type" value="Genomic_DNA"/>
</dbReference>
<gene>
    <name evidence="1" type="ORF">SEVIR_4G125901v2</name>
</gene>
<dbReference type="Gramene" id="TKW21545">
    <property type="protein sequence ID" value="TKW21545"/>
    <property type="gene ID" value="SEVIR_4G125901v2"/>
</dbReference>
<keyword evidence="2" id="KW-1185">Reference proteome</keyword>
<organism evidence="1 2">
    <name type="scientific">Setaria viridis</name>
    <name type="common">Green bristlegrass</name>
    <name type="synonym">Setaria italica subsp. viridis</name>
    <dbReference type="NCBI Taxonomy" id="4556"/>
    <lineage>
        <taxon>Eukaryota</taxon>
        <taxon>Viridiplantae</taxon>
        <taxon>Streptophyta</taxon>
        <taxon>Embryophyta</taxon>
        <taxon>Tracheophyta</taxon>
        <taxon>Spermatophyta</taxon>
        <taxon>Magnoliopsida</taxon>
        <taxon>Liliopsida</taxon>
        <taxon>Poales</taxon>
        <taxon>Poaceae</taxon>
        <taxon>PACMAD clade</taxon>
        <taxon>Panicoideae</taxon>
        <taxon>Panicodae</taxon>
        <taxon>Paniceae</taxon>
        <taxon>Cenchrinae</taxon>
        <taxon>Setaria</taxon>
    </lineage>
</organism>
<protein>
    <submittedName>
        <fullName evidence="1">Uncharacterized protein</fullName>
    </submittedName>
</protein>
<proteinExistence type="predicted"/>